<protein>
    <submittedName>
        <fullName evidence="1">Uncharacterized protein</fullName>
    </submittedName>
</protein>
<dbReference type="EMBL" id="JACAZF010000001">
    <property type="protein sequence ID" value="KAF7316322.1"/>
    <property type="molecule type" value="Genomic_DNA"/>
</dbReference>
<evidence type="ECO:0000313" key="1">
    <source>
        <dbReference type="EMBL" id="KAF7316322.1"/>
    </source>
</evidence>
<organism evidence="1 2">
    <name type="scientific">Mycena indigotica</name>
    <dbReference type="NCBI Taxonomy" id="2126181"/>
    <lineage>
        <taxon>Eukaryota</taxon>
        <taxon>Fungi</taxon>
        <taxon>Dikarya</taxon>
        <taxon>Basidiomycota</taxon>
        <taxon>Agaricomycotina</taxon>
        <taxon>Agaricomycetes</taxon>
        <taxon>Agaricomycetidae</taxon>
        <taxon>Agaricales</taxon>
        <taxon>Marasmiineae</taxon>
        <taxon>Mycenaceae</taxon>
        <taxon>Mycena</taxon>
    </lineage>
</organism>
<dbReference type="AlphaFoldDB" id="A0A8H6WG08"/>
<dbReference type="RefSeq" id="XP_037226345.1">
    <property type="nucleotide sequence ID" value="XM_037358435.1"/>
</dbReference>
<dbReference type="Proteomes" id="UP000636479">
    <property type="component" value="Unassembled WGS sequence"/>
</dbReference>
<name>A0A8H6WG08_9AGAR</name>
<sequence length="335" mass="38307">MSLRQSWSDTLSMDDDAQPWCMIDWRRLHRECLTVLDEPEAPVSSRSRLPTSSRVPSLVDLLLDNWPVHFPQRQINEIPQHLLQQFRYATARKLFGRDKELDEWLQQHHRYLTTVEDDELQAKMLTLSSIPAIFNCVRVQSETSSYAVYSPSGDIRVLDQFRPNHRTIFNNANALRTRIADITEHALEGLDWTHIAMGGCTLLAAYCDAVGPYWVRDWDGDRIELIIHGIELESVPDVMQHIYDCYVDNISGVVRAYQGFKYITIISNDGPTIRIAQQLFPSAAHWAIAQSIDILGLYWDDTDLYMTAARRAGAGNIVKSILNAADTRCARIVFS</sequence>
<gene>
    <name evidence="1" type="ORF">MIND_00151000</name>
</gene>
<evidence type="ECO:0000313" key="2">
    <source>
        <dbReference type="Proteomes" id="UP000636479"/>
    </source>
</evidence>
<comment type="caution">
    <text evidence="1">The sequence shown here is derived from an EMBL/GenBank/DDBJ whole genome shotgun (WGS) entry which is preliminary data.</text>
</comment>
<reference evidence="1" key="1">
    <citation type="submission" date="2020-05" db="EMBL/GenBank/DDBJ databases">
        <title>Mycena genomes resolve the evolution of fungal bioluminescence.</title>
        <authorList>
            <person name="Tsai I.J."/>
        </authorList>
    </citation>
    <scope>NUCLEOTIDE SEQUENCE</scope>
    <source>
        <strain evidence="1">171206Taipei</strain>
    </source>
</reference>
<keyword evidence="2" id="KW-1185">Reference proteome</keyword>
<proteinExistence type="predicted"/>
<dbReference type="GeneID" id="59340951"/>
<accession>A0A8H6WG08</accession>